<dbReference type="InterPro" id="IPR000740">
    <property type="entry name" value="GrpE"/>
</dbReference>
<dbReference type="EMBL" id="CP008941">
    <property type="protein sequence ID" value="AIK96186.1"/>
    <property type="molecule type" value="Genomic_DNA"/>
</dbReference>
<dbReference type="PANTHER" id="PTHR21237">
    <property type="entry name" value="GRPE PROTEIN"/>
    <property type="match status" value="1"/>
</dbReference>
<dbReference type="eggNOG" id="COG0576">
    <property type="taxonomic scope" value="Bacteria"/>
</dbReference>
<evidence type="ECO:0000256" key="3">
    <source>
        <dbReference type="ARBA" id="ARBA00023186"/>
    </source>
</evidence>
<organism evidence="8 9">
    <name type="scientific">Candidatus Odyssella acanthamoebae</name>
    <dbReference type="NCBI Taxonomy" id="91604"/>
    <lineage>
        <taxon>Bacteria</taxon>
        <taxon>Pseudomonadati</taxon>
        <taxon>Pseudomonadota</taxon>
        <taxon>Alphaproteobacteria</taxon>
        <taxon>Holosporales</taxon>
        <taxon>Candidatus Paracaedibacteraceae</taxon>
        <taxon>Candidatus Odyssella</taxon>
    </lineage>
</organism>
<dbReference type="HOGENOM" id="CLU_057217_0_2_5"/>
<dbReference type="GO" id="GO:0000774">
    <property type="term" value="F:adenyl-nucleotide exchange factor activity"/>
    <property type="evidence" value="ECO:0007669"/>
    <property type="project" value="InterPro"/>
</dbReference>
<evidence type="ECO:0000313" key="8">
    <source>
        <dbReference type="EMBL" id="AIK96186.1"/>
    </source>
</evidence>
<comment type="subcellular location">
    <subcellularLocation>
        <location evidence="4">Cytoplasm</location>
    </subcellularLocation>
</comment>
<dbReference type="AlphaFoldDB" id="A0A077AUU3"/>
<dbReference type="SUPFAM" id="SSF51064">
    <property type="entry name" value="Head domain of nucleotide exchange factor GrpE"/>
    <property type="match status" value="1"/>
</dbReference>
<evidence type="ECO:0000256" key="4">
    <source>
        <dbReference type="HAMAP-Rule" id="MF_01151"/>
    </source>
</evidence>
<reference evidence="8 9" key="1">
    <citation type="submission" date="2014-07" db="EMBL/GenBank/DDBJ databases">
        <title>Comparative genomic insights into amoeba endosymbionts belonging to the families of Holosporaceae and Candidatus Midichloriaceae within Rickettsiales.</title>
        <authorList>
            <person name="Wang Z."/>
            <person name="Wu M."/>
        </authorList>
    </citation>
    <scope>NUCLEOTIDE SEQUENCE [LARGE SCALE GENOMIC DNA]</scope>
    <source>
        <strain evidence="8">PRA3</strain>
    </source>
</reference>
<dbReference type="GO" id="GO:0005737">
    <property type="term" value="C:cytoplasm"/>
    <property type="evidence" value="ECO:0007669"/>
    <property type="project" value="UniProtKB-SubCell"/>
</dbReference>
<name>A0A077AUU3_9PROT</name>
<dbReference type="Gene3D" id="3.90.20.20">
    <property type="match status" value="1"/>
</dbReference>
<gene>
    <name evidence="4" type="primary">grpE</name>
    <name evidence="8" type="ORF">ID47_04655</name>
</gene>
<dbReference type="GO" id="GO:0006457">
    <property type="term" value="P:protein folding"/>
    <property type="evidence" value="ECO:0007669"/>
    <property type="project" value="InterPro"/>
</dbReference>
<dbReference type="GO" id="GO:0051082">
    <property type="term" value="F:unfolded protein binding"/>
    <property type="evidence" value="ECO:0007669"/>
    <property type="project" value="TreeGrafter"/>
</dbReference>
<dbReference type="InterPro" id="IPR009012">
    <property type="entry name" value="GrpE_head"/>
</dbReference>
<keyword evidence="4" id="KW-0963">Cytoplasm</keyword>
<keyword evidence="2 4" id="KW-0346">Stress response</keyword>
<accession>A0A077AUU3</accession>
<keyword evidence="9" id="KW-1185">Reference proteome</keyword>
<dbReference type="SUPFAM" id="SSF58014">
    <property type="entry name" value="Coiled-coil domain of nucleotide exchange factor GrpE"/>
    <property type="match status" value="1"/>
</dbReference>
<evidence type="ECO:0000256" key="7">
    <source>
        <dbReference type="SAM" id="Coils"/>
    </source>
</evidence>
<evidence type="ECO:0000313" key="9">
    <source>
        <dbReference type="Proteomes" id="UP000028926"/>
    </source>
</evidence>
<dbReference type="PROSITE" id="PS01071">
    <property type="entry name" value="GRPE"/>
    <property type="match status" value="1"/>
</dbReference>
<keyword evidence="3 4" id="KW-0143">Chaperone</keyword>
<sequence length="180" mass="20145">MTNKTDQDKTPGTPVEDIVDISTQAEEKEDLQSQLDKMKDQWLRAVAELENTRKRAQKDREDALKYAATNFSRDILGVYDSLARAADMIATVDQASEENKGFIDGVNLTLSELNNIFGRHGIQKVDPLKQAFDPNFHQAMFEVPTNDVEPGTVVQVMQIGFTIHDRLLRPALVGVSKKAD</sequence>
<dbReference type="Proteomes" id="UP000028926">
    <property type="component" value="Chromosome"/>
</dbReference>
<dbReference type="PRINTS" id="PR00773">
    <property type="entry name" value="GRPEPROTEIN"/>
</dbReference>
<comment type="similarity">
    <text evidence="1 4 6">Belongs to the GrpE family.</text>
</comment>
<dbReference type="STRING" id="91604.ID47_04655"/>
<keyword evidence="7" id="KW-0175">Coiled coil</keyword>
<dbReference type="CDD" id="cd00446">
    <property type="entry name" value="GrpE"/>
    <property type="match status" value="1"/>
</dbReference>
<dbReference type="FunFam" id="2.30.22.10:FF:000002">
    <property type="entry name" value="GrpE protein homolog"/>
    <property type="match status" value="1"/>
</dbReference>
<dbReference type="RefSeq" id="WP_038467117.1">
    <property type="nucleotide sequence ID" value="NZ_CP008941.1"/>
</dbReference>
<dbReference type="HAMAP" id="MF_01151">
    <property type="entry name" value="GrpE"/>
    <property type="match status" value="1"/>
</dbReference>
<proteinExistence type="inferred from homology"/>
<dbReference type="Pfam" id="PF01025">
    <property type="entry name" value="GrpE"/>
    <property type="match status" value="1"/>
</dbReference>
<evidence type="ECO:0000256" key="5">
    <source>
        <dbReference type="RuleBase" id="RU000639"/>
    </source>
</evidence>
<evidence type="ECO:0000256" key="6">
    <source>
        <dbReference type="RuleBase" id="RU004478"/>
    </source>
</evidence>
<dbReference type="GO" id="GO:0051087">
    <property type="term" value="F:protein-folding chaperone binding"/>
    <property type="evidence" value="ECO:0007669"/>
    <property type="project" value="InterPro"/>
</dbReference>
<dbReference type="KEGG" id="paca:ID47_04655"/>
<evidence type="ECO:0000256" key="1">
    <source>
        <dbReference type="ARBA" id="ARBA00009054"/>
    </source>
</evidence>
<feature type="coiled-coil region" evidence="7">
    <location>
        <begin position="21"/>
        <end position="66"/>
    </location>
</feature>
<dbReference type="Gene3D" id="2.30.22.10">
    <property type="entry name" value="Head domain of nucleotide exchange factor GrpE"/>
    <property type="match status" value="1"/>
</dbReference>
<comment type="subunit">
    <text evidence="4">Homodimer.</text>
</comment>
<evidence type="ECO:0000256" key="2">
    <source>
        <dbReference type="ARBA" id="ARBA00023016"/>
    </source>
</evidence>
<comment type="function">
    <text evidence="4 5">Participates actively in the response to hyperosmotic and heat shock by preventing the aggregation of stress-denatured proteins, in association with DnaK and GrpE. It is the nucleotide exchange factor for DnaK and may function as a thermosensor. Unfolded proteins bind initially to DnaJ; upon interaction with the DnaJ-bound protein, DnaK hydrolyzes its bound ATP, resulting in the formation of a stable complex. GrpE releases ADP from DnaK; ATP binding to DnaK triggers the release of the substrate protein, thus completing the reaction cycle. Several rounds of ATP-dependent interactions between DnaJ, DnaK and GrpE are required for fully efficient folding.</text>
</comment>
<protein>
    <recommendedName>
        <fullName evidence="4 5">Protein GrpE</fullName>
    </recommendedName>
    <alternativeName>
        <fullName evidence="4">HSP-70 cofactor</fullName>
    </alternativeName>
</protein>
<dbReference type="GO" id="GO:0042803">
    <property type="term" value="F:protein homodimerization activity"/>
    <property type="evidence" value="ECO:0007669"/>
    <property type="project" value="InterPro"/>
</dbReference>
<dbReference type="InterPro" id="IPR013805">
    <property type="entry name" value="GrpE_CC"/>
</dbReference>
<dbReference type="PANTHER" id="PTHR21237:SF23">
    <property type="entry name" value="GRPE PROTEIN HOMOLOG, MITOCHONDRIAL"/>
    <property type="match status" value="1"/>
</dbReference>